<evidence type="ECO:0000313" key="2">
    <source>
        <dbReference type="EMBL" id="SHF15530.1"/>
    </source>
</evidence>
<sequence length="95" mass="10574">MPPGAIPPGTAMTVKEIEIDIYKHEEVNSATDSTDSTFEGFPAESIDLVLERIKYPVIILAAVYFGWNILMYCPEGFLFILLFSLIGLTIYGLIE</sequence>
<gene>
    <name evidence="2" type="ORF">SAMN02745133_01947</name>
</gene>
<keyword evidence="1" id="KW-0812">Transmembrane</keyword>
<dbReference type="Proteomes" id="UP000184148">
    <property type="component" value="Unassembled WGS sequence"/>
</dbReference>
<proteinExistence type="predicted"/>
<protein>
    <submittedName>
        <fullName evidence="2">Uncharacterized protein</fullName>
    </submittedName>
</protein>
<name>A0A1M4ZBW7_9FIRM</name>
<feature type="transmembrane region" description="Helical" evidence="1">
    <location>
        <begin position="53"/>
        <end position="70"/>
    </location>
</feature>
<evidence type="ECO:0000256" key="1">
    <source>
        <dbReference type="SAM" id="Phobius"/>
    </source>
</evidence>
<dbReference type="RefSeq" id="WP_073239201.1">
    <property type="nucleotide sequence ID" value="NZ_FQUY01000013.1"/>
</dbReference>
<accession>A0A1M4ZBW7</accession>
<feature type="transmembrane region" description="Helical" evidence="1">
    <location>
        <begin position="76"/>
        <end position="94"/>
    </location>
</feature>
<dbReference type="EMBL" id="FQUY01000013">
    <property type="protein sequence ID" value="SHF15530.1"/>
    <property type="molecule type" value="Genomic_DNA"/>
</dbReference>
<dbReference type="AlphaFoldDB" id="A0A1M4ZBW7"/>
<keyword evidence="1" id="KW-0472">Membrane</keyword>
<organism evidence="2 3">
    <name type="scientific">Desulforamulus putei DSM 12395</name>
    <dbReference type="NCBI Taxonomy" id="1121429"/>
    <lineage>
        <taxon>Bacteria</taxon>
        <taxon>Bacillati</taxon>
        <taxon>Bacillota</taxon>
        <taxon>Clostridia</taxon>
        <taxon>Eubacteriales</taxon>
        <taxon>Peptococcaceae</taxon>
        <taxon>Desulforamulus</taxon>
    </lineage>
</organism>
<keyword evidence="3" id="KW-1185">Reference proteome</keyword>
<dbReference type="STRING" id="1121429.SAMN02745133_01947"/>
<evidence type="ECO:0000313" key="3">
    <source>
        <dbReference type="Proteomes" id="UP000184148"/>
    </source>
</evidence>
<keyword evidence="1" id="KW-1133">Transmembrane helix</keyword>
<reference evidence="3" key="1">
    <citation type="submission" date="2016-11" db="EMBL/GenBank/DDBJ databases">
        <authorList>
            <person name="Varghese N."/>
            <person name="Submissions S."/>
        </authorList>
    </citation>
    <scope>NUCLEOTIDE SEQUENCE [LARGE SCALE GENOMIC DNA]</scope>
    <source>
        <strain evidence="3">DSM 12395</strain>
    </source>
</reference>